<keyword evidence="2 4" id="KW-0733">Signal recognition particle</keyword>
<dbReference type="HAMAP" id="MF_00305">
    <property type="entry name" value="SRP19"/>
    <property type="match status" value="1"/>
</dbReference>
<proteinExistence type="inferred from homology"/>
<comment type="similarity">
    <text evidence="4">Belongs to the SRP19 family.</text>
</comment>
<evidence type="ECO:0000256" key="3">
    <source>
        <dbReference type="ARBA" id="ARBA00023274"/>
    </source>
</evidence>
<dbReference type="AlphaFoldDB" id="A0A832ZVR7"/>
<keyword evidence="3 4" id="KW-0687">Ribonucleoprotein</keyword>
<dbReference type="EMBL" id="DQVM01000065">
    <property type="protein sequence ID" value="HIQ29578.1"/>
    <property type="molecule type" value="Genomic_DNA"/>
</dbReference>
<gene>
    <name evidence="4" type="primary">srp19</name>
    <name evidence="5" type="ORF">EYH45_03340</name>
</gene>
<name>A0A832ZVR7_CALS0</name>
<comment type="caution">
    <text evidence="5">The sequence shown here is derived from an EMBL/GenBank/DDBJ whole genome shotgun (WGS) entry which is preliminary data.</text>
</comment>
<evidence type="ECO:0000313" key="5">
    <source>
        <dbReference type="EMBL" id="HIQ29578.1"/>
    </source>
</evidence>
<comment type="subunit">
    <text evidence="4">Part of the signal recognition particle protein translocation system, which is composed of SRP and FtsY. Archaeal SRP consists of a 7S RNA molecule of 300 nucleotides and two protein subunits: SRP54 and SRP19.</text>
</comment>
<evidence type="ECO:0000256" key="2">
    <source>
        <dbReference type="ARBA" id="ARBA00023135"/>
    </source>
</evidence>
<dbReference type="Proteomes" id="UP000608579">
    <property type="component" value="Unassembled WGS sequence"/>
</dbReference>
<dbReference type="InterPro" id="IPR022938">
    <property type="entry name" value="SRP19_arc-type"/>
</dbReference>
<keyword evidence="1 4" id="KW-0963">Cytoplasm</keyword>
<dbReference type="InterPro" id="IPR002778">
    <property type="entry name" value="Signal_recog_particle_SRP19"/>
</dbReference>
<dbReference type="GO" id="GO:0006614">
    <property type="term" value="P:SRP-dependent cotranslational protein targeting to membrane"/>
    <property type="evidence" value="ECO:0007669"/>
    <property type="project" value="InterPro"/>
</dbReference>
<dbReference type="Pfam" id="PF01922">
    <property type="entry name" value="SRP19"/>
    <property type="match status" value="1"/>
</dbReference>
<dbReference type="GO" id="GO:0008312">
    <property type="term" value="F:7S RNA binding"/>
    <property type="evidence" value="ECO:0007669"/>
    <property type="project" value="UniProtKB-UniRule"/>
</dbReference>
<comment type="function">
    <text evidence="4">Involved in targeting and insertion of nascent membrane proteins into the cytoplasmic membrane. Binds directly to 7S RNA and mediates binding of the 54 kDa subunit of the SRP.</text>
</comment>
<sequence length="95" mass="11179">MLKTRSRDYKVIWPVYFERRVSRGGGRRVPSKLALDNVTVDRIVKACRELGLEYEVFEGAYPSMWWRRTGYVVVKADGVKKEELIRRIASAMKKR</sequence>
<dbReference type="InterPro" id="IPR036521">
    <property type="entry name" value="SRP19-like_sf"/>
</dbReference>
<evidence type="ECO:0000256" key="4">
    <source>
        <dbReference type="HAMAP-Rule" id="MF_00305"/>
    </source>
</evidence>
<accession>A0A832ZVR7</accession>
<organism evidence="5 6">
    <name type="scientific">Caldiarchaeum subterraneum</name>
    <dbReference type="NCBI Taxonomy" id="311458"/>
    <lineage>
        <taxon>Archaea</taxon>
        <taxon>Nitrososphaerota</taxon>
        <taxon>Candidatus Caldarchaeales</taxon>
        <taxon>Candidatus Caldarchaeaceae</taxon>
        <taxon>Candidatus Caldarchaeum</taxon>
    </lineage>
</organism>
<reference evidence="5" key="1">
    <citation type="journal article" date="2020" name="ISME J.">
        <title>Gammaproteobacteria mediating utilization of methyl-, sulfur- and petroleum organic compounds in deep ocean hydrothermal plumes.</title>
        <authorList>
            <person name="Zhou Z."/>
            <person name="Liu Y."/>
            <person name="Pan J."/>
            <person name="Cron B.R."/>
            <person name="Toner B.M."/>
            <person name="Anantharaman K."/>
            <person name="Breier J.A."/>
            <person name="Dick G.J."/>
            <person name="Li M."/>
        </authorList>
    </citation>
    <scope>NUCLEOTIDE SEQUENCE</scope>
    <source>
        <strain evidence="5">SZUA-1515</strain>
    </source>
</reference>
<evidence type="ECO:0000313" key="6">
    <source>
        <dbReference type="Proteomes" id="UP000608579"/>
    </source>
</evidence>
<dbReference type="Gene3D" id="3.30.56.30">
    <property type="entry name" value="Signal recognition particle, SRP19-like subunit"/>
    <property type="match status" value="1"/>
</dbReference>
<dbReference type="GO" id="GO:0048500">
    <property type="term" value="C:signal recognition particle"/>
    <property type="evidence" value="ECO:0007669"/>
    <property type="project" value="UniProtKB-UniRule"/>
</dbReference>
<dbReference type="SUPFAM" id="SSF69695">
    <property type="entry name" value="SRP19"/>
    <property type="match status" value="1"/>
</dbReference>
<comment type="subcellular location">
    <subcellularLocation>
        <location evidence="4">Cytoplasm</location>
    </subcellularLocation>
</comment>
<keyword evidence="4" id="KW-0694">RNA-binding</keyword>
<protein>
    <recommendedName>
        <fullName evidence="4">Signal recognition particle 19 kDa protein</fullName>
        <shortName evidence="4">SRP19</shortName>
    </recommendedName>
</protein>
<evidence type="ECO:0000256" key="1">
    <source>
        <dbReference type="ARBA" id="ARBA00022490"/>
    </source>
</evidence>